<evidence type="ECO:0000256" key="8">
    <source>
        <dbReference type="ARBA" id="ARBA00022924"/>
    </source>
</evidence>
<feature type="signal peptide" evidence="12">
    <location>
        <begin position="1"/>
        <end position="24"/>
    </location>
</feature>
<dbReference type="Proteomes" id="UP001142489">
    <property type="component" value="Unassembled WGS sequence"/>
</dbReference>
<sequence length="119" mass="13071">MNPQTISPGWIVLLLLFTHEQGRAEPLTSVQNWPKWFEEGPEPSLVAGSEEEPDHEDGVGPWPRNPREGAPLSETALQRLFGDLLGSSRRYKGRAKKGLSRGCFGVKLDRIGAFSGLGC</sequence>
<evidence type="ECO:0000256" key="9">
    <source>
        <dbReference type="ARBA" id="ARBA00023157"/>
    </source>
</evidence>
<evidence type="ECO:0000256" key="3">
    <source>
        <dbReference type="ARBA" id="ARBA00022525"/>
    </source>
</evidence>
<proteinExistence type="inferred from homology"/>
<reference evidence="13" key="1">
    <citation type="journal article" date="2023" name="DNA Res.">
        <title>Chromosome-level genome assembly of Phrynocephalus forsythii using third-generation DNA sequencing and Hi-C analysis.</title>
        <authorList>
            <person name="Qi Y."/>
            <person name="Zhao W."/>
            <person name="Zhao Y."/>
            <person name="Niu C."/>
            <person name="Cao S."/>
            <person name="Zhang Y."/>
        </authorList>
    </citation>
    <scope>NUCLEOTIDE SEQUENCE</scope>
    <source>
        <tissue evidence="13">Muscle</tissue>
    </source>
</reference>
<dbReference type="GO" id="GO:0005179">
    <property type="term" value="F:hormone activity"/>
    <property type="evidence" value="ECO:0007669"/>
    <property type="project" value="UniProtKB-KW"/>
</dbReference>
<evidence type="ECO:0000313" key="14">
    <source>
        <dbReference type="Proteomes" id="UP001142489"/>
    </source>
</evidence>
<dbReference type="GO" id="GO:0008217">
    <property type="term" value="P:regulation of blood pressure"/>
    <property type="evidence" value="ECO:0007669"/>
    <property type="project" value="UniProtKB-KW"/>
</dbReference>
<comment type="subcellular location">
    <subcellularLocation>
        <location evidence="1 10">Secreted</location>
    </subcellularLocation>
</comment>
<dbReference type="Pfam" id="PF00212">
    <property type="entry name" value="ANP"/>
    <property type="match status" value="1"/>
</dbReference>
<evidence type="ECO:0000256" key="4">
    <source>
        <dbReference type="ARBA" id="ARBA00022656"/>
    </source>
</evidence>
<keyword evidence="14" id="KW-1185">Reference proteome</keyword>
<evidence type="ECO:0000256" key="12">
    <source>
        <dbReference type="SAM" id="SignalP"/>
    </source>
</evidence>
<evidence type="ECO:0000256" key="11">
    <source>
        <dbReference type="SAM" id="MobiDB-lite"/>
    </source>
</evidence>
<evidence type="ECO:0000256" key="10">
    <source>
        <dbReference type="RuleBase" id="RU003686"/>
    </source>
</evidence>
<feature type="chain" id="PRO_5040291176" description="C-type natriuretic peptide" evidence="12">
    <location>
        <begin position="25"/>
        <end position="119"/>
    </location>
</feature>
<evidence type="ECO:0000313" key="13">
    <source>
        <dbReference type="EMBL" id="KAJ7306624.1"/>
    </source>
</evidence>
<dbReference type="AlphaFoldDB" id="A0A9Q1ARV0"/>
<keyword evidence="8" id="KW-0382">Hypotensive agent</keyword>
<dbReference type="PANTHER" id="PTHR12167:SF5">
    <property type="entry name" value="C-TYPE NATRIURETIC PEPTIDE 3-LIKE PRECURSOR"/>
    <property type="match status" value="1"/>
</dbReference>
<organism evidence="13 14">
    <name type="scientific">Phrynocephalus forsythii</name>
    <dbReference type="NCBI Taxonomy" id="171643"/>
    <lineage>
        <taxon>Eukaryota</taxon>
        <taxon>Metazoa</taxon>
        <taxon>Chordata</taxon>
        <taxon>Craniata</taxon>
        <taxon>Vertebrata</taxon>
        <taxon>Euteleostomi</taxon>
        <taxon>Lepidosauria</taxon>
        <taxon>Squamata</taxon>
        <taxon>Bifurcata</taxon>
        <taxon>Unidentata</taxon>
        <taxon>Episquamata</taxon>
        <taxon>Toxicofera</taxon>
        <taxon>Iguania</taxon>
        <taxon>Acrodonta</taxon>
        <taxon>Agamidae</taxon>
        <taxon>Agaminae</taxon>
        <taxon>Phrynocephalus</taxon>
    </lineage>
</organism>
<evidence type="ECO:0008006" key="15">
    <source>
        <dbReference type="Google" id="ProtNLM"/>
    </source>
</evidence>
<protein>
    <recommendedName>
        <fullName evidence="15">C-type natriuretic peptide</fullName>
    </recommendedName>
</protein>
<dbReference type="GO" id="GO:0090729">
    <property type="term" value="F:toxin activity"/>
    <property type="evidence" value="ECO:0007669"/>
    <property type="project" value="UniProtKB-KW"/>
</dbReference>
<keyword evidence="9" id="KW-1015">Disulfide bond</keyword>
<keyword evidence="12" id="KW-0732">Signal</keyword>
<name>A0A9Q1ARV0_9SAUR</name>
<comment type="caution">
    <text evidence="13">The sequence shown here is derived from an EMBL/GenBank/DDBJ whole genome shotgun (WGS) entry which is preliminary data.</text>
</comment>
<dbReference type="InterPro" id="IPR000663">
    <property type="entry name" value="Natr_peptide"/>
</dbReference>
<keyword evidence="7 10" id="KW-0838">Vasoactive</keyword>
<dbReference type="SMART" id="SM00183">
    <property type="entry name" value="NAT_PEP"/>
    <property type="match status" value="1"/>
</dbReference>
<keyword evidence="4" id="KW-0800">Toxin</keyword>
<evidence type="ECO:0000256" key="2">
    <source>
        <dbReference type="ARBA" id="ARBA00009041"/>
    </source>
</evidence>
<evidence type="ECO:0000256" key="6">
    <source>
        <dbReference type="ARBA" id="ARBA00022702"/>
    </source>
</evidence>
<dbReference type="PRINTS" id="PR00710">
    <property type="entry name" value="NATPEPTIDES"/>
</dbReference>
<comment type="similarity">
    <text evidence="2 10">Belongs to the natriuretic peptide family.</text>
</comment>
<keyword evidence="3" id="KW-0964">Secreted</keyword>
<accession>A0A9Q1ARV0</accession>
<keyword evidence="6" id="KW-0372">Hormone</keyword>
<evidence type="ECO:0000256" key="1">
    <source>
        <dbReference type="ARBA" id="ARBA00004613"/>
    </source>
</evidence>
<dbReference type="EMBL" id="JAPFRF010000020">
    <property type="protein sequence ID" value="KAJ7306624.1"/>
    <property type="molecule type" value="Genomic_DNA"/>
</dbReference>
<dbReference type="PROSITE" id="PS00263">
    <property type="entry name" value="NATRIURETIC_PEPTIDE"/>
    <property type="match status" value="1"/>
</dbReference>
<dbReference type="PRINTS" id="PR00713">
    <property type="entry name" value="CNATPEPTIDE"/>
</dbReference>
<feature type="region of interest" description="Disordered" evidence="11">
    <location>
        <begin position="38"/>
        <end position="73"/>
    </location>
</feature>
<dbReference type="GO" id="GO:0097746">
    <property type="term" value="P:blood vessel diameter maintenance"/>
    <property type="evidence" value="ECO:0007669"/>
    <property type="project" value="UniProtKB-KW"/>
</dbReference>
<evidence type="ECO:0000256" key="5">
    <source>
        <dbReference type="ARBA" id="ARBA00022685"/>
    </source>
</evidence>
<keyword evidence="5" id="KW-0165">Cleavage on pair of basic residues</keyword>
<dbReference type="GO" id="GO:0005576">
    <property type="term" value="C:extracellular region"/>
    <property type="evidence" value="ECO:0007669"/>
    <property type="project" value="UniProtKB-SubCell"/>
</dbReference>
<evidence type="ECO:0000256" key="7">
    <source>
        <dbReference type="ARBA" id="ARBA00022858"/>
    </source>
</evidence>
<gene>
    <name evidence="13" type="ORF">JRQ81_010033</name>
</gene>
<dbReference type="GO" id="GO:0007168">
    <property type="term" value="P:receptor guanylyl cyclase signaling pathway"/>
    <property type="evidence" value="ECO:0007669"/>
    <property type="project" value="TreeGrafter"/>
</dbReference>
<dbReference type="PANTHER" id="PTHR12167">
    <property type="entry name" value="C-TYPE NATRIURETIC PEPTIDE"/>
    <property type="match status" value="1"/>
</dbReference>
<dbReference type="InterPro" id="IPR030480">
    <property type="entry name" value="Natr_peptide_CS"/>
</dbReference>
<dbReference type="OrthoDB" id="8911465at2759"/>
<dbReference type="GO" id="GO:0006182">
    <property type="term" value="P:cGMP biosynthetic process"/>
    <property type="evidence" value="ECO:0007669"/>
    <property type="project" value="TreeGrafter"/>
</dbReference>
<dbReference type="InterPro" id="IPR002406">
    <property type="entry name" value="C_natriurtcpep"/>
</dbReference>